<proteinExistence type="predicted"/>
<comment type="caution">
    <text evidence="3">The sequence shown here is derived from an EMBL/GenBank/DDBJ whole genome shotgun (WGS) entry which is preliminary data.</text>
</comment>
<dbReference type="AlphaFoldDB" id="A0A8S3Z4H1"/>
<dbReference type="PANTHER" id="PTHR31777">
    <property type="entry name" value="TRANSMEMBRANE PROTEIN 169"/>
    <property type="match status" value="1"/>
</dbReference>
<dbReference type="Proteomes" id="UP000678393">
    <property type="component" value="Unassembled WGS sequence"/>
</dbReference>
<dbReference type="Pfam" id="PF15052">
    <property type="entry name" value="TMEM169"/>
    <property type="match status" value="1"/>
</dbReference>
<keyword evidence="2" id="KW-0812">Transmembrane</keyword>
<dbReference type="PANTHER" id="PTHR31777:SF0">
    <property type="entry name" value="TRANSMEMBRANE PROTEIN 169"/>
    <property type="match status" value="1"/>
</dbReference>
<feature type="transmembrane region" description="Helical" evidence="2">
    <location>
        <begin position="158"/>
        <end position="186"/>
    </location>
</feature>
<dbReference type="OrthoDB" id="10066407at2759"/>
<gene>
    <name evidence="3" type="ORF">CUNI_LOCUS7790</name>
</gene>
<organism evidence="3 4">
    <name type="scientific">Candidula unifasciata</name>
    <dbReference type="NCBI Taxonomy" id="100452"/>
    <lineage>
        <taxon>Eukaryota</taxon>
        <taxon>Metazoa</taxon>
        <taxon>Spiralia</taxon>
        <taxon>Lophotrochozoa</taxon>
        <taxon>Mollusca</taxon>
        <taxon>Gastropoda</taxon>
        <taxon>Heterobranchia</taxon>
        <taxon>Euthyneura</taxon>
        <taxon>Panpulmonata</taxon>
        <taxon>Eupulmonata</taxon>
        <taxon>Stylommatophora</taxon>
        <taxon>Helicina</taxon>
        <taxon>Helicoidea</taxon>
        <taxon>Geomitridae</taxon>
        <taxon>Candidula</taxon>
    </lineage>
</organism>
<sequence length="276" mass="30392">MEDTNKQQTKMTIEMCEISEQLVPLMPAKLSSVVLLEYDNDSNDTCVPTTSRGATATDPPLTPLIYSEAEANDDHSASSQEKARISGGIPKSRRRPGSTRDSQCVTMTGTVKTGNSVGQPVEVQIELTENEFLRLTSREPESKGDHKYQCGRAQGPHIILWSLLCIPMALVISACVSFYNGAVMWYNVVTYFSEEKSFIHKLTVCPLVILSFPVTVGLSAVGVAVTAAVMQVSWSWHWWWAEICDGEKGFYGWACNKLQIPACSPYQVVVLNESSA</sequence>
<evidence type="ECO:0000256" key="1">
    <source>
        <dbReference type="SAM" id="MobiDB-lite"/>
    </source>
</evidence>
<dbReference type="EMBL" id="CAJHNH020001246">
    <property type="protein sequence ID" value="CAG5122232.1"/>
    <property type="molecule type" value="Genomic_DNA"/>
</dbReference>
<keyword evidence="4" id="KW-1185">Reference proteome</keyword>
<keyword evidence="2" id="KW-0472">Membrane</keyword>
<evidence type="ECO:0008006" key="5">
    <source>
        <dbReference type="Google" id="ProtNLM"/>
    </source>
</evidence>
<protein>
    <recommendedName>
        <fullName evidence="5">Transmembrane protein 169</fullName>
    </recommendedName>
</protein>
<evidence type="ECO:0000256" key="2">
    <source>
        <dbReference type="SAM" id="Phobius"/>
    </source>
</evidence>
<accession>A0A8S3Z4H1</accession>
<feature type="compositionally biased region" description="Basic and acidic residues" evidence="1">
    <location>
        <begin position="72"/>
        <end position="84"/>
    </location>
</feature>
<keyword evidence="2" id="KW-1133">Transmembrane helix</keyword>
<feature type="compositionally biased region" description="Polar residues" evidence="1">
    <location>
        <begin position="99"/>
        <end position="108"/>
    </location>
</feature>
<evidence type="ECO:0000313" key="4">
    <source>
        <dbReference type="Proteomes" id="UP000678393"/>
    </source>
</evidence>
<evidence type="ECO:0000313" key="3">
    <source>
        <dbReference type="EMBL" id="CAG5122232.1"/>
    </source>
</evidence>
<dbReference type="InterPro" id="IPR029386">
    <property type="entry name" value="TMEM169"/>
</dbReference>
<name>A0A8S3Z4H1_9EUPU</name>
<feature type="transmembrane region" description="Helical" evidence="2">
    <location>
        <begin position="207"/>
        <end position="230"/>
    </location>
</feature>
<reference evidence="3" key="1">
    <citation type="submission" date="2021-04" db="EMBL/GenBank/DDBJ databases">
        <authorList>
            <consortium name="Molecular Ecology Group"/>
        </authorList>
    </citation>
    <scope>NUCLEOTIDE SEQUENCE</scope>
</reference>
<feature type="region of interest" description="Disordered" evidence="1">
    <location>
        <begin position="71"/>
        <end position="108"/>
    </location>
</feature>